<proteinExistence type="predicted"/>
<keyword evidence="3" id="KW-1185">Reference proteome</keyword>
<evidence type="ECO:0000313" key="2">
    <source>
        <dbReference type="EMBL" id="KAJ3651939.1"/>
    </source>
</evidence>
<organism evidence="2 3">
    <name type="scientific">Zophobas morio</name>
    <dbReference type="NCBI Taxonomy" id="2755281"/>
    <lineage>
        <taxon>Eukaryota</taxon>
        <taxon>Metazoa</taxon>
        <taxon>Ecdysozoa</taxon>
        <taxon>Arthropoda</taxon>
        <taxon>Hexapoda</taxon>
        <taxon>Insecta</taxon>
        <taxon>Pterygota</taxon>
        <taxon>Neoptera</taxon>
        <taxon>Endopterygota</taxon>
        <taxon>Coleoptera</taxon>
        <taxon>Polyphaga</taxon>
        <taxon>Cucujiformia</taxon>
        <taxon>Tenebrionidae</taxon>
        <taxon>Zophobas</taxon>
    </lineage>
</organism>
<dbReference type="AlphaFoldDB" id="A0AA38MDB3"/>
<evidence type="ECO:0000313" key="3">
    <source>
        <dbReference type="Proteomes" id="UP001168821"/>
    </source>
</evidence>
<dbReference type="EMBL" id="JALNTZ010000005">
    <property type="protein sequence ID" value="KAJ3651939.1"/>
    <property type="molecule type" value="Genomic_DNA"/>
</dbReference>
<dbReference type="Proteomes" id="UP001168821">
    <property type="component" value="Unassembled WGS sequence"/>
</dbReference>
<comment type="caution">
    <text evidence="2">The sequence shown here is derived from an EMBL/GenBank/DDBJ whole genome shotgun (WGS) entry which is preliminary data.</text>
</comment>
<keyword evidence="1" id="KW-1133">Transmembrane helix</keyword>
<reference evidence="2" key="1">
    <citation type="journal article" date="2023" name="G3 (Bethesda)">
        <title>Whole genome assemblies of Zophobas morio and Tenebrio molitor.</title>
        <authorList>
            <person name="Kaur S."/>
            <person name="Stinson S.A."/>
            <person name="diCenzo G.C."/>
        </authorList>
    </citation>
    <scope>NUCLEOTIDE SEQUENCE</scope>
    <source>
        <strain evidence="2">QUZm001</strain>
    </source>
</reference>
<name>A0AA38MDB3_9CUCU</name>
<protein>
    <submittedName>
        <fullName evidence="2">Uncharacterized protein</fullName>
    </submittedName>
</protein>
<gene>
    <name evidence="2" type="ORF">Zmor_017943</name>
</gene>
<sequence length="99" mass="11357">MMAAAQQVLVWQIFLKVVIVIIMTKTKDYGRTVLTRFQVEFCRFDSNDVTIHFESSDSKSEGQAAFTVRQISTYLLLKFVEKSKQITGTITNEVMLTIE</sequence>
<keyword evidence="1" id="KW-0812">Transmembrane</keyword>
<evidence type="ECO:0000256" key="1">
    <source>
        <dbReference type="SAM" id="Phobius"/>
    </source>
</evidence>
<accession>A0AA38MDB3</accession>
<feature type="transmembrane region" description="Helical" evidence="1">
    <location>
        <begin position="6"/>
        <end position="24"/>
    </location>
</feature>
<keyword evidence="1" id="KW-0472">Membrane</keyword>